<evidence type="ECO:0000313" key="2">
    <source>
        <dbReference type="EMBL" id="VUS25479.1"/>
    </source>
</evidence>
<dbReference type="Pfam" id="PF24187">
    <property type="entry name" value="DUF7415"/>
    <property type="match status" value="1"/>
</dbReference>
<dbReference type="RefSeq" id="WP_235894122.1">
    <property type="nucleotide sequence ID" value="NZ_CABGGO010000001.1"/>
</dbReference>
<name>A0A9Q9S3B9_9ENTR</name>
<sequence>MKHFSTKAMGSVIAEMNRQDKKWGADRDQHPFTWQVILSEEVGEFSQAILHDEFGGHKSGTAREEMVQIAAVALQIIEYYDRHCAPAPESGRASPALALPVIPAGRETIGGCDWVDWNELSALGLIVRINAEILHPLGLAIFRDPASGISAGAMIAPDGKWEYAPDVIEGLRVRLSDHSGKYGHF</sequence>
<evidence type="ECO:0000259" key="1">
    <source>
        <dbReference type="Pfam" id="PF24187"/>
    </source>
</evidence>
<dbReference type="InterPro" id="IPR055838">
    <property type="entry name" value="DUF7415"/>
</dbReference>
<organism evidence="2 3">
    <name type="scientific">Klebsiella pasteurii</name>
    <dbReference type="NCBI Taxonomy" id="2587529"/>
    <lineage>
        <taxon>Bacteria</taxon>
        <taxon>Pseudomonadati</taxon>
        <taxon>Pseudomonadota</taxon>
        <taxon>Gammaproteobacteria</taxon>
        <taxon>Enterobacterales</taxon>
        <taxon>Enterobacteriaceae</taxon>
        <taxon>Klebsiella/Raoultella group</taxon>
        <taxon>Klebsiella</taxon>
    </lineage>
</organism>
<evidence type="ECO:0000313" key="3">
    <source>
        <dbReference type="Proteomes" id="UP000318567"/>
    </source>
</evidence>
<comment type="caution">
    <text evidence="2">The sequence shown here is derived from an EMBL/GenBank/DDBJ whole genome shotgun (WGS) entry which is preliminary data.</text>
</comment>
<dbReference type="EMBL" id="CABGGO010000001">
    <property type="protein sequence ID" value="VUS25479.1"/>
    <property type="molecule type" value="Genomic_DNA"/>
</dbReference>
<proteinExistence type="predicted"/>
<gene>
    <name evidence="2" type="ORF">SB6410_01044</name>
</gene>
<dbReference type="CDD" id="cd11533">
    <property type="entry name" value="NTP-PPase_Af0060_like"/>
    <property type="match status" value="1"/>
</dbReference>
<dbReference type="Proteomes" id="UP000318567">
    <property type="component" value="Unassembled WGS sequence"/>
</dbReference>
<accession>A0A9Q9S3B9</accession>
<dbReference type="AlphaFoldDB" id="A0A9Q9S3B9"/>
<reference evidence="2 3" key="1">
    <citation type="submission" date="2019-07" db="EMBL/GenBank/DDBJ databases">
        <authorList>
            <person name="Brisse S."/>
            <person name="Rodrigues C."/>
            <person name="Thorpe H."/>
        </authorList>
    </citation>
    <scope>NUCLEOTIDE SEQUENCE [LARGE SCALE GENOMIC DNA]</scope>
    <source>
        <strain evidence="2">SB6410</strain>
    </source>
</reference>
<feature type="domain" description="DUF7415" evidence="1">
    <location>
        <begin position="115"/>
        <end position="155"/>
    </location>
</feature>
<dbReference type="InterPro" id="IPR044548">
    <property type="entry name" value="AF0060_NTP-PPase_MazG-like"/>
</dbReference>
<protein>
    <recommendedName>
        <fullName evidence="1">DUF7415 domain-containing protein</fullName>
    </recommendedName>
</protein>